<evidence type="ECO:0000313" key="1">
    <source>
        <dbReference type="EMBL" id="CAJ2647815.1"/>
    </source>
</evidence>
<protein>
    <submittedName>
        <fullName evidence="1">Uncharacterized protein</fullName>
    </submittedName>
</protein>
<organism evidence="1 2">
    <name type="scientific">Trifolium pratense</name>
    <name type="common">Red clover</name>
    <dbReference type="NCBI Taxonomy" id="57577"/>
    <lineage>
        <taxon>Eukaryota</taxon>
        <taxon>Viridiplantae</taxon>
        <taxon>Streptophyta</taxon>
        <taxon>Embryophyta</taxon>
        <taxon>Tracheophyta</taxon>
        <taxon>Spermatophyta</taxon>
        <taxon>Magnoliopsida</taxon>
        <taxon>eudicotyledons</taxon>
        <taxon>Gunneridae</taxon>
        <taxon>Pentapetalae</taxon>
        <taxon>rosids</taxon>
        <taxon>fabids</taxon>
        <taxon>Fabales</taxon>
        <taxon>Fabaceae</taxon>
        <taxon>Papilionoideae</taxon>
        <taxon>50 kb inversion clade</taxon>
        <taxon>NPAAA clade</taxon>
        <taxon>Hologalegina</taxon>
        <taxon>IRL clade</taxon>
        <taxon>Trifolieae</taxon>
        <taxon>Trifolium</taxon>
    </lineage>
</organism>
<reference evidence="1" key="1">
    <citation type="submission" date="2023-10" db="EMBL/GenBank/DDBJ databases">
        <authorList>
            <person name="Rodriguez Cubillos JULIANA M."/>
            <person name="De Vega J."/>
        </authorList>
    </citation>
    <scope>NUCLEOTIDE SEQUENCE</scope>
</reference>
<sequence>MLLALYGLPEEYYAIRDQILGDTVALESFGNNKNQYRGGPSNSKPRSNPKCVHYGQFGHDIDNCWVLHGRPHRHRVNMTQIDQSRIVQTKPSPQGSPASYEDFLRWCQSNQDSDFTASVAHTGNSSVCLSQSSFGHWVPDSGASNHVTGNKGLFSSLSTSGFLPSITFANGSQTQPKRICTVQILPSILVDFVLYVPGCPFNLLSVNRYLDCIVTFTNSNVTLQDRSLGRTIGVGFEFQGLYYLSLSSKTSLLQIPHLQSMLSWVIQVFPNFRSCRNRDRVLSIGIESLGYNPKSNHRIEKRVDALEQRMSKAGIAVEQLRQMVLEQQSRPPVTVEQIRELIREERDRRNHRRRRPRGRVQYYHEEEEWSNNNSWSWDSPQSPQIDGGNDRFYDVKEETHLNKSEYQPETAVKASETAVKVTAEHMRVCVTENHTTVTDKTSGSLAKVFPKPKSLDPPSPESNPSELWDSDLPTTTLVRRVPPPKPPVGDLLAMAGKFQIIQAPVAHTQLLKPESSDSNQSVMILPRRVPLPKPPDPENYGDGKGLFSKLPPQSESLATDSKAGLEPLKQAQDKVNLLINPSSQKIQVTHRLLLLTSGFAQQGVCGKVFENEEKRLCAGVTTFDPLDASREVLIFPADPMIDHVRATVDLKERNCRLSLRGSASEVVLQIRLLEAYSTSSQQWDPGTRRLRWTGALFFDVCIGATTIVHLKIFMFSLSYELQFVQSKTKLATRESKMISDAIESTRRDIVDCSLQCYDGKEPIFGSEHRIDQWPSCIAYALVHCYISRISKHENYKFSKMIGVLGDMLITTFEFQEWVNFCNQSSLQKFMKISSSILKSSMNNAQVMVLKEVPRSLASIIIWKDKFVLKFLDFLLAVQAMFVKSTTSDKFMATFLMFTWNLGACYLERLCHLANEKMVELNSSVRIIPWDPGKSMLLWLKLFVNVIGKILFQYMLCLIRHIADSQSLPEGLPEIWH</sequence>
<evidence type="ECO:0000313" key="2">
    <source>
        <dbReference type="Proteomes" id="UP001177021"/>
    </source>
</evidence>
<comment type="caution">
    <text evidence="1">The sequence shown here is derived from an EMBL/GenBank/DDBJ whole genome shotgun (WGS) entry which is preliminary data.</text>
</comment>
<gene>
    <name evidence="1" type="ORF">MILVUS5_LOCUS16262</name>
</gene>
<name>A0ACB0JW45_TRIPR</name>
<keyword evidence="2" id="KW-1185">Reference proteome</keyword>
<accession>A0ACB0JW45</accession>
<dbReference type="EMBL" id="CASHSV030000109">
    <property type="protein sequence ID" value="CAJ2647815.1"/>
    <property type="molecule type" value="Genomic_DNA"/>
</dbReference>
<dbReference type="Proteomes" id="UP001177021">
    <property type="component" value="Unassembled WGS sequence"/>
</dbReference>
<proteinExistence type="predicted"/>